<name>A0ABP9VJG8_9DEIO</name>
<dbReference type="Proteomes" id="UP001458946">
    <property type="component" value="Unassembled WGS sequence"/>
</dbReference>
<proteinExistence type="predicted"/>
<evidence type="ECO:0000313" key="2">
    <source>
        <dbReference type="Proteomes" id="UP001458946"/>
    </source>
</evidence>
<accession>A0ABP9VJG8</accession>
<dbReference type="EMBL" id="BAABRN010000099">
    <property type="protein sequence ID" value="GAA5504243.1"/>
    <property type="molecule type" value="Genomic_DNA"/>
</dbReference>
<protein>
    <submittedName>
        <fullName evidence="1">Uncharacterized protein</fullName>
    </submittedName>
</protein>
<evidence type="ECO:0000313" key="1">
    <source>
        <dbReference type="EMBL" id="GAA5504243.1"/>
    </source>
</evidence>
<dbReference type="RefSeq" id="WP_353544210.1">
    <property type="nucleotide sequence ID" value="NZ_BAABRN010000099.1"/>
</dbReference>
<sequence>MIFKLTLHSAYYKGGFFNARRDFDDLIRQDEGEITVSAGTEDLTFVGKVDRTANKNGTARIRNLKGFKQWLQKNYRQDDVLDVEIVAPNLLKIKTPTQNGGTNI</sequence>
<reference evidence="1 2" key="1">
    <citation type="submission" date="2024-02" db="EMBL/GenBank/DDBJ databases">
        <title>Deinococcus xinjiangensis NBRC 107630.</title>
        <authorList>
            <person name="Ichikawa N."/>
            <person name="Katano-Makiyama Y."/>
            <person name="Hidaka K."/>
        </authorList>
    </citation>
    <scope>NUCLEOTIDE SEQUENCE [LARGE SCALE GENOMIC DNA]</scope>
    <source>
        <strain evidence="1 2">NBRC 107630</strain>
    </source>
</reference>
<gene>
    <name evidence="1" type="ORF">Dxin01_04012</name>
</gene>
<organism evidence="1 2">
    <name type="scientific">Deinococcus xinjiangensis</name>
    <dbReference type="NCBI Taxonomy" id="457454"/>
    <lineage>
        <taxon>Bacteria</taxon>
        <taxon>Thermotogati</taxon>
        <taxon>Deinococcota</taxon>
        <taxon>Deinococci</taxon>
        <taxon>Deinococcales</taxon>
        <taxon>Deinococcaceae</taxon>
        <taxon>Deinococcus</taxon>
    </lineage>
</organism>
<comment type="caution">
    <text evidence="1">The sequence shown here is derived from an EMBL/GenBank/DDBJ whole genome shotgun (WGS) entry which is preliminary data.</text>
</comment>
<keyword evidence="2" id="KW-1185">Reference proteome</keyword>